<feature type="domain" description="Rieske" evidence="6">
    <location>
        <begin position="181"/>
        <end position="276"/>
    </location>
</feature>
<dbReference type="InterPro" id="IPR036922">
    <property type="entry name" value="Rieske_2Fe-2S_sf"/>
</dbReference>
<dbReference type="PANTHER" id="PTHR11178">
    <property type="entry name" value="IRON-SULFUR CLUSTER SCAFFOLD PROTEIN NFU-RELATED"/>
    <property type="match status" value="1"/>
</dbReference>
<dbReference type="SUPFAM" id="SSF117916">
    <property type="entry name" value="Fe-S cluster assembly (FSCA) domain-like"/>
    <property type="match status" value="1"/>
</dbReference>
<evidence type="ECO:0000259" key="6">
    <source>
        <dbReference type="PROSITE" id="PS51296"/>
    </source>
</evidence>
<accession>A0A6V8LJH5</accession>
<gene>
    <name evidence="7" type="ORF">Prum_078590</name>
</gene>
<evidence type="ECO:0000256" key="2">
    <source>
        <dbReference type="ARBA" id="ARBA00022723"/>
    </source>
</evidence>
<dbReference type="InterPro" id="IPR034904">
    <property type="entry name" value="FSCA_dom_sf"/>
</dbReference>
<dbReference type="GO" id="GO:0005506">
    <property type="term" value="F:iron ion binding"/>
    <property type="evidence" value="ECO:0007669"/>
    <property type="project" value="InterPro"/>
</dbReference>
<reference evidence="7 8" key="2">
    <citation type="submission" date="2020-03" db="EMBL/GenBank/DDBJ databases">
        <authorList>
            <person name="Ichikawa N."/>
            <person name="Kimura A."/>
            <person name="Kitahashi Y."/>
            <person name="Uohara A."/>
        </authorList>
    </citation>
    <scope>NUCLEOTIDE SEQUENCE [LARGE SCALE GENOMIC DNA]</scope>
    <source>
        <strain evidence="7 8">NBRC 108638</strain>
    </source>
</reference>
<dbReference type="Proteomes" id="UP000482960">
    <property type="component" value="Unassembled WGS sequence"/>
</dbReference>
<dbReference type="SUPFAM" id="SSF50022">
    <property type="entry name" value="ISP domain"/>
    <property type="match status" value="1"/>
</dbReference>
<keyword evidence="2" id="KW-0479">Metal-binding</keyword>
<evidence type="ECO:0000313" key="7">
    <source>
        <dbReference type="EMBL" id="GFJ94217.1"/>
    </source>
</evidence>
<dbReference type="InterPro" id="IPR001075">
    <property type="entry name" value="NIF_FeS_clus_asmbl_NifU_C"/>
</dbReference>
<keyword evidence="4" id="KW-0411">Iron-sulfur</keyword>
<proteinExistence type="predicted"/>
<dbReference type="Gene3D" id="3.30.300.130">
    <property type="entry name" value="Fe-S cluster assembly (FSCA)"/>
    <property type="match status" value="1"/>
</dbReference>
<protein>
    <recommendedName>
        <fullName evidence="6">Rieske domain-containing protein</fullName>
    </recommendedName>
</protein>
<comment type="caution">
    <text evidence="7">The sequence shown here is derived from an EMBL/GenBank/DDBJ whole genome shotgun (WGS) entry which is preliminary data.</text>
</comment>
<evidence type="ECO:0000256" key="1">
    <source>
        <dbReference type="ARBA" id="ARBA00022714"/>
    </source>
</evidence>
<keyword evidence="3" id="KW-0408">Iron</keyword>
<dbReference type="GO" id="GO:0004497">
    <property type="term" value="F:monooxygenase activity"/>
    <property type="evidence" value="ECO:0007669"/>
    <property type="project" value="UniProtKB-ARBA"/>
</dbReference>
<dbReference type="Pfam" id="PF01106">
    <property type="entry name" value="NifU"/>
    <property type="match status" value="1"/>
</dbReference>
<name>A0A6V8LJH5_9ACTN</name>
<dbReference type="GO" id="GO:0016705">
    <property type="term" value="F:oxidoreductase activity, acting on paired donors, with incorporation or reduction of molecular oxygen"/>
    <property type="evidence" value="ECO:0007669"/>
    <property type="project" value="UniProtKB-ARBA"/>
</dbReference>
<reference evidence="7 8" key="1">
    <citation type="submission" date="2020-03" db="EMBL/GenBank/DDBJ databases">
        <title>Whole genome shotgun sequence of Phytohabitans rumicis NBRC 108638.</title>
        <authorList>
            <person name="Komaki H."/>
            <person name="Tamura T."/>
        </authorList>
    </citation>
    <scope>NUCLEOTIDE SEQUENCE [LARGE SCALE GENOMIC DNA]</scope>
    <source>
        <strain evidence="7 8">NBRC 108638</strain>
    </source>
</reference>
<dbReference type="Pfam" id="PF00355">
    <property type="entry name" value="Rieske"/>
    <property type="match status" value="1"/>
</dbReference>
<evidence type="ECO:0000313" key="8">
    <source>
        <dbReference type="Proteomes" id="UP000482960"/>
    </source>
</evidence>
<evidence type="ECO:0000256" key="3">
    <source>
        <dbReference type="ARBA" id="ARBA00023004"/>
    </source>
</evidence>
<dbReference type="InterPro" id="IPR017941">
    <property type="entry name" value="Rieske_2Fe-2S"/>
</dbReference>
<dbReference type="EMBL" id="BLPG01000001">
    <property type="protein sequence ID" value="GFJ94217.1"/>
    <property type="molecule type" value="Genomic_DNA"/>
</dbReference>
<dbReference type="AlphaFoldDB" id="A0A6V8LJH5"/>
<keyword evidence="1" id="KW-0001">2Fe-2S</keyword>
<comment type="function">
    <text evidence="5">May be involved in the formation or repair of [Fe-S] clusters present in iron-sulfur proteins.</text>
</comment>
<dbReference type="PROSITE" id="PS51296">
    <property type="entry name" value="RIESKE"/>
    <property type="match status" value="1"/>
</dbReference>
<dbReference type="RefSeq" id="WP_173081187.1">
    <property type="nucleotide sequence ID" value="NZ_BAABJB010000018.1"/>
</dbReference>
<sequence length="281" mass="28920">MSDGQDVRAVGLRVEQLLGELRAGGSADPAAVADELVGSVVQLYGAALRRIVGVVGQDTLDKMLADDLVESLLIVHDLHPLDTGTRVRRALDKVRPYLGSHAGGVEFLGIDGDGVVRLRLEGTCHGCPSSTVTVRLAIERAIEDAAPDTTGLHVEGLVAEPPGPKLLQIGRRPPGEPEPGWVRVPAGQLGDGPRSVDVDGVPVLVLSLDGVCYAYREACPACGSALAGGALDGPALACPACGARYDVRRAGAGLDDPGRHLTPLPLLADDAGVRIAAGASR</sequence>
<keyword evidence="8" id="KW-1185">Reference proteome</keyword>
<evidence type="ECO:0000256" key="5">
    <source>
        <dbReference type="ARBA" id="ARBA00049958"/>
    </source>
</evidence>
<dbReference type="GO" id="GO:0016226">
    <property type="term" value="P:iron-sulfur cluster assembly"/>
    <property type="evidence" value="ECO:0007669"/>
    <property type="project" value="InterPro"/>
</dbReference>
<organism evidence="7 8">
    <name type="scientific">Phytohabitans rumicis</name>
    <dbReference type="NCBI Taxonomy" id="1076125"/>
    <lineage>
        <taxon>Bacteria</taxon>
        <taxon>Bacillati</taxon>
        <taxon>Actinomycetota</taxon>
        <taxon>Actinomycetes</taxon>
        <taxon>Micromonosporales</taxon>
        <taxon>Micromonosporaceae</taxon>
    </lineage>
</organism>
<dbReference type="Gene3D" id="2.102.10.10">
    <property type="entry name" value="Rieske [2Fe-2S] iron-sulphur domain"/>
    <property type="match status" value="1"/>
</dbReference>
<dbReference type="GO" id="GO:0051537">
    <property type="term" value="F:2 iron, 2 sulfur cluster binding"/>
    <property type="evidence" value="ECO:0007669"/>
    <property type="project" value="UniProtKB-KW"/>
</dbReference>
<evidence type="ECO:0000256" key="4">
    <source>
        <dbReference type="ARBA" id="ARBA00023014"/>
    </source>
</evidence>